<dbReference type="FunFam" id="3.40.605.10:FF:000029">
    <property type="entry name" value="Aldehyde dehydrogenase, mitochondrial"/>
    <property type="match status" value="1"/>
</dbReference>
<evidence type="ECO:0000256" key="1">
    <source>
        <dbReference type="ARBA" id="ARBA00009986"/>
    </source>
</evidence>
<dbReference type="InterPro" id="IPR016163">
    <property type="entry name" value="Ald_DH_C"/>
</dbReference>
<evidence type="ECO:0000256" key="6">
    <source>
        <dbReference type="RuleBase" id="RU003345"/>
    </source>
</evidence>
<dbReference type="OrthoDB" id="310895at2759"/>
<gene>
    <name evidence="8" type="primary">Aldh1a7</name>
    <name evidence="8" type="ORF">Bhyg_10593</name>
</gene>
<feature type="domain" description="Aldehyde dehydrogenase" evidence="7">
    <location>
        <begin position="153"/>
        <end position="450"/>
    </location>
</feature>
<proteinExistence type="inferred from homology"/>
<dbReference type="Gene3D" id="3.40.309.10">
    <property type="entry name" value="Aldehyde Dehydrogenase, Chain A, domain 2"/>
    <property type="match status" value="1"/>
</dbReference>
<comment type="similarity">
    <text evidence="1 6">Belongs to the aldehyde dehydrogenase family.</text>
</comment>
<dbReference type="EMBL" id="WJQU01000003">
    <property type="protein sequence ID" value="KAJ6637862.1"/>
    <property type="molecule type" value="Genomic_DNA"/>
</dbReference>
<feature type="active site" evidence="5">
    <location>
        <position position="227"/>
    </location>
</feature>
<evidence type="ECO:0000313" key="9">
    <source>
        <dbReference type="Proteomes" id="UP001151699"/>
    </source>
</evidence>
<protein>
    <recommendedName>
        <fullName evidence="4">aldehyde dehydrogenase (NAD(+))</fullName>
        <ecNumber evidence="4">1.2.1.3</ecNumber>
    </recommendedName>
</protein>
<evidence type="ECO:0000256" key="5">
    <source>
        <dbReference type="PROSITE-ProRule" id="PRU10007"/>
    </source>
</evidence>
<dbReference type="EC" id="1.2.1.3" evidence="4"/>
<evidence type="ECO:0000256" key="4">
    <source>
        <dbReference type="ARBA" id="ARBA00024226"/>
    </source>
</evidence>
<dbReference type="PANTHER" id="PTHR11699">
    <property type="entry name" value="ALDEHYDE DEHYDROGENASE-RELATED"/>
    <property type="match status" value="1"/>
</dbReference>
<dbReference type="InterPro" id="IPR016162">
    <property type="entry name" value="Ald_DH_N"/>
</dbReference>
<keyword evidence="2 6" id="KW-0560">Oxidoreductase</keyword>
<evidence type="ECO:0000256" key="2">
    <source>
        <dbReference type="ARBA" id="ARBA00023002"/>
    </source>
</evidence>
<dbReference type="Proteomes" id="UP001151699">
    <property type="component" value="Chromosome X"/>
</dbReference>
<evidence type="ECO:0000256" key="3">
    <source>
        <dbReference type="ARBA" id="ARBA00023027"/>
    </source>
</evidence>
<dbReference type="PROSITE" id="PS00687">
    <property type="entry name" value="ALDEHYDE_DEHYDR_GLU"/>
    <property type="match status" value="1"/>
</dbReference>
<organism evidence="8 9">
    <name type="scientific">Pseudolycoriella hygida</name>
    <dbReference type="NCBI Taxonomy" id="35572"/>
    <lineage>
        <taxon>Eukaryota</taxon>
        <taxon>Metazoa</taxon>
        <taxon>Ecdysozoa</taxon>
        <taxon>Arthropoda</taxon>
        <taxon>Hexapoda</taxon>
        <taxon>Insecta</taxon>
        <taxon>Pterygota</taxon>
        <taxon>Neoptera</taxon>
        <taxon>Endopterygota</taxon>
        <taxon>Diptera</taxon>
        <taxon>Nematocera</taxon>
        <taxon>Sciaroidea</taxon>
        <taxon>Sciaridae</taxon>
        <taxon>Pseudolycoriella</taxon>
    </lineage>
</organism>
<dbReference type="GO" id="GO:0004029">
    <property type="term" value="F:aldehyde dehydrogenase (NAD+) activity"/>
    <property type="evidence" value="ECO:0007669"/>
    <property type="project" value="UniProtKB-EC"/>
</dbReference>
<accession>A0A9Q0RYV4</accession>
<dbReference type="AlphaFoldDB" id="A0A9Q0RYV4"/>
<dbReference type="InterPro" id="IPR029510">
    <property type="entry name" value="Ald_DH_CS_GLU"/>
</dbReference>
<dbReference type="PROSITE" id="PS00070">
    <property type="entry name" value="ALDEHYDE_DEHYDR_CYS"/>
    <property type="match status" value="1"/>
</dbReference>
<dbReference type="SUPFAM" id="SSF53720">
    <property type="entry name" value="ALDH-like"/>
    <property type="match status" value="1"/>
</dbReference>
<dbReference type="FunFam" id="3.40.605.10:FF:000026">
    <property type="entry name" value="Aldehyde dehydrogenase, putative"/>
    <property type="match status" value="1"/>
</dbReference>
<sequence>MSNSKQEIKYTKLFINNQFVDSISGKTFAVVNPSTEEVLANISEADKADVDVAVVAASNAFKRGSEWRNLDASARGKLLHKLADLIERDVEVIGNLETLDNGKARGDAILDVNYSIDTLRYYGGLADKVCGKTVPSDYGFFAMTRREPIGVVAEDTPLTALYLAALSKEAGFPDGVINVLPGYGITVGSAISAHPDIRKVAFTGSVEVGQTIMEAAAKSNLKKVSLELGGKSPCVVFDDADLDEAVEIAHTAIFMNHGQNCVAGSRTFVQENIYDEFVRRATEKAKARKVGNPFDDGVQQGPQINNKMMTKVLGYIESGKQEGAKLETGGNRIGTSGFFIEPTVFSNVTDDMKIAREEIFGPVQSILKFKTLDEVIERANNTKYGLAAAVITKNIDTALTFAKAVEAGSVWVNCYDAVVPQCPFGGYKQSGSGRELGENGIELYLETKTISIKLPTSH</sequence>
<name>A0A9Q0RYV4_9DIPT</name>
<dbReference type="InterPro" id="IPR015590">
    <property type="entry name" value="Aldehyde_DH_dom"/>
</dbReference>
<reference evidence="8" key="1">
    <citation type="submission" date="2022-07" db="EMBL/GenBank/DDBJ databases">
        <authorList>
            <person name="Trinca V."/>
            <person name="Uliana J.V.C."/>
            <person name="Torres T.T."/>
            <person name="Ward R.J."/>
            <person name="Monesi N."/>
        </authorList>
    </citation>
    <scope>NUCLEOTIDE SEQUENCE</scope>
    <source>
        <strain evidence="8">HSMRA1968</strain>
        <tissue evidence="8">Whole embryos</tissue>
    </source>
</reference>
<evidence type="ECO:0000313" key="8">
    <source>
        <dbReference type="EMBL" id="KAJ6637862.1"/>
    </source>
</evidence>
<dbReference type="FunFam" id="3.40.309.10:FF:000001">
    <property type="entry name" value="Mitochondrial aldehyde dehydrogenase 2"/>
    <property type="match status" value="1"/>
</dbReference>
<dbReference type="Pfam" id="PF00171">
    <property type="entry name" value="Aldedh"/>
    <property type="match status" value="1"/>
</dbReference>
<dbReference type="InterPro" id="IPR016160">
    <property type="entry name" value="Ald_DH_CS_CYS"/>
</dbReference>
<evidence type="ECO:0000259" key="7">
    <source>
        <dbReference type="Pfam" id="PF00171"/>
    </source>
</evidence>
<dbReference type="Gene3D" id="3.40.605.10">
    <property type="entry name" value="Aldehyde Dehydrogenase, Chain A, domain 1"/>
    <property type="match status" value="2"/>
</dbReference>
<keyword evidence="3" id="KW-0520">NAD</keyword>
<keyword evidence="9" id="KW-1185">Reference proteome</keyword>
<comment type="caution">
    <text evidence="8">The sequence shown here is derived from an EMBL/GenBank/DDBJ whole genome shotgun (WGS) entry which is preliminary data.</text>
</comment>
<dbReference type="InterPro" id="IPR016161">
    <property type="entry name" value="Ald_DH/histidinol_DH"/>
</dbReference>